<feature type="region of interest" description="Disordered" evidence="1">
    <location>
        <begin position="148"/>
        <end position="195"/>
    </location>
</feature>
<evidence type="ECO:0000313" key="2">
    <source>
        <dbReference type="EMBL" id="MFH4976287.1"/>
    </source>
</evidence>
<name>A0ABD6EAH5_9BILA</name>
<dbReference type="Proteomes" id="UP001608902">
    <property type="component" value="Unassembled WGS sequence"/>
</dbReference>
<feature type="compositionally biased region" description="Low complexity" evidence="1">
    <location>
        <begin position="183"/>
        <end position="195"/>
    </location>
</feature>
<feature type="compositionally biased region" description="Polar residues" evidence="1">
    <location>
        <begin position="480"/>
        <end position="489"/>
    </location>
</feature>
<evidence type="ECO:0000256" key="1">
    <source>
        <dbReference type="SAM" id="MobiDB-lite"/>
    </source>
</evidence>
<comment type="caution">
    <text evidence="2">The sequence shown here is derived from an EMBL/GenBank/DDBJ whole genome shotgun (WGS) entry which is preliminary data.</text>
</comment>
<protein>
    <submittedName>
        <fullName evidence="2">Uncharacterized protein</fullName>
    </submittedName>
</protein>
<proteinExistence type="predicted"/>
<reference evidence="2 3" key="1">
    <citation type="submission" date="2024-08" db="EMBL/GenBank/DDBJ databases">
        <title>Gnathostoma spinigerum genome.</title>
        <authorList>
            <person name="Gonzalez-Bertolin B."/>
            <person name="Monzon S."/>
            <person name="Zaballos A."/>
            <person name="Jimenez P."/>
            <person name="Dekumyoy P."/>
            <person name="Varona S."/>
            <person name="Cuesta I."/>
            <person name="Sumanam S."/>
            <person name="Adisakwattana P."/>
            <person name="Gasser R.B."/>
            <person name="Hernandez-Gonzalez A."/>
            <person name="Young N.D."/>
            <person name="Perteguer M.J."/>
        </authorList>
    </citation>
    <scope>NUCLEOTIDE SEQUENCE [LARGE SCALE GENOMIC DNA]</scope>
    <source>
        <strain evidence="2">AL3</strain>
        <tissue evidence="2">Liver</tissue>
    </source>
</reference>
<organism evidence="2 3">
    <name type="scientific">Gnathostoma spinigerum</name>
    <dbReference type="NCBI Taxonomy" id="75299"/>
    <lineage>
        <taxon>Eukaryota</taxon>
        <taxon>Metazoa</taxon>
        <taxon>Ecdysozoa</taxon>
        <taxon>Nematoda</taxon>
        <taxon>Chromadorea</taxon>
        <taxon>Rhabditida</taxon>
        <taxon>Spirurina</taxon>
        <taxon>Gnathostomatomorpha</taxon>
        <taxon>Gnathostomatoidea</taxon>
        <taxon>Gnathostomatidae</taxon>
        <taxon>Gnathostoma</taxon>
    </lineage>
</organism>
<gene>
    <name evidence="2" type="ORF">AB6A40_002996</name>
</gene>
<accession>A0ABD6EAH5</accession>
<feature type="region of interest" description="Disordered" evidence="1">
    <location>
        <begin position="478"/>
        <end position="509"/>
    </location>
</feature>
<sequence>MRKSKSQTDLFSLSTSLDIRQIVNFLTSNPQNTLDRLKNQELDETSLRNDNCSPIERLAFDHLGRIWECLREEIENCDNKLPAESSILRFLRRDSHETCKQIVERYEEDFDATHHRELLEWKKLKCRSHEPIRQSSIPLEIPRLDVGALSGCEDTPRSIRDNRSPDSSPRSSFGRGNHIVDQSSGSSSSSPEASHSSEVVWSGSASCSRRSISTPSFLNCHEEVSSSELDNIAKDVTNRLLKENGFINESLRNECDTCQSQCVNSRKHGGSPSTSQRPHPPVLTAQFIRSQIAEIPSLPVNAAESCGGRLVSVIADAQPSPKHHHNSSRFSTCDNQTCRYVPKVQTAEVAVSTEDILLDFQSPRGLVDVGVGTTESFLLHTLEESSSSLSKSDLSAGQISNKMIGSIFQRADVDVMLVRGDGSVVQDRSMRETPSVRDWQPCQRPIYVQSCNLPPSIVSEIVPPLSRQNGLVNEEVESVSAHNNSTRNTISEEDSNTTLAHVSPLPPQS</sequence>
<dbReference type="AlphaFoldDB" id="A0ABD6EAH5"/>
<dbReference type="EMBL" id="JBGFUD010001442">
    <property type="protein sequence ID" value="MFH4976287.1"/>
    <property type="molecule type" value="Genomic_DNA"/>
</dbReference>
<keyword evidence="3" id="KW-1185">Reference proteome</keyword>
<feature type="compositionally biased region" description="Basic and acidic residues" evidence="1">
    <location>
        <begin position="154"/>
        <end position="164"/>
    </location>
</feature>
<evidence type="ECO:0000313" key="3">
    <source>
        <dbReference type="Proteomes" id="UP001608902"/>
    </source>
</evidence>